<evidence type="ECO:0000313" key="14">
    <source>
        <dbReference type="Proteomes" id="UP000078113"/>
    </source>
</evidence>
<reference evidence="13" key="1">
    <citation type="submission" date="2016-04" db="EMBL/GenBank/DDBJ databases">
        <authorList>
            <person name="Nguyen H.D."/>
            <person name="Samba Siva P."/>
            <person name="Cullis J."/>
            <person name="Levesque C.A."/>
            <person name="Hambleton S."/>
        </authorList>
    </citation>
    <scope>NUCLEOTIDE SEQUENCE</scope>
    <source>
        <strain evidence="13">DAOMC 236422</strain>
    </source>
</reference>
<keyword evidence="3 10" id="KW-0812">Transmembrane</keyword>
<feature type="transmembrane region" description="Helical" evidence="10">
    <location>
        <begin position="225"/>
        <end position="244"/>
    </location>
</feature>
<evidence type="ECO:0000256" key="4">
    <source>
        <dbReference type="ARBA" id="ARBA00022927"/>
    </source>
</evidence>
<comment type="subcellular location">
    <subcellularLocation>
        <location evidence="8">Endomembrane system</location>
        <topology evidence="8">Single-pass type IV membrane protein</topology>
    </subcellularLocation>
</comment>
<keyword evidence="2" id="KW-0813">Transport</keyword>
<evidence type="ECO:0000259" key="11">
    <source>
        <dbReference type="PROSITE" id="PS50859"/>
    </source>
</evidence>
<dbReference type="PANTHER" id="PTHR21136">
    <property type="entry name" value="SNARE PROTEINS"/>
    <property type="match status" value="1"/>
</dbReference>
<dbReference type="PROSITE" id="PS50892">
    <property type="entry name" value="V_SNARE"/>
    <property type="match status" value="1"/>
</dbReference>
<evidence type="ECO:0000256" key="3">
    <source>
        <dbReference type="ARBA" id="ARBA00022692"/>
    </source>
</evidence>
<proteinExistence type="inferred from homology"/>
<dbReference type="PROSITE" id="PS50859">
    <property type="entry name" value="LONGIN"/>
    <property type="match status" value="1"/>
</dbReference>
<dbReference type="Pfam" id="PF00957">
    <property type="entry name" value="Synaptobrevin"/>
    <property type="match status" value="1"/>
</dbReference>
<dbReference type="AlphaFoldDB" id="A0A8X7N7I7"/>
<dbReference type="SUPFAM" id="SSF58038">
    <property type="entry name" value="SNARE fusion complex"/>
    <property type="match status" value="1"/>
</dbReference>
<evidence type="ECO:0000256" key="1">
    <source>
        <dbReference type="ARBA" id="ARBA00008025"/>
    </source>
</evidence>
<evidence type="ECO:0000256" key="8">
    <source>
        <dbReference type="ARBA" id="ARBA00046280"/>
    </source>
</evidence>
<evidence type="ECO:0000313" key="13">
    <source>
        <dbReference type="EMBL" id="KAE8268099.1"/>
    </source>
</evidence>
<dbReference type="Gene3D" id="3.30.450.50">
    <property type="entry name" value="Longin domain"/>
    <property type="match status" value="1"/>
</dbReference>
<evidence type="ECO:0000256" key="6">
    <source>
        <dbReference type="ARBA" id="ARBA00023136"/>
    </source>
</evidence>
<keyword evidence="9" id="KW-0175">Coiled coil</keyword>
<dbReference type="PRINTS" id="PR00219">
    <property type="entry name" value="SYNAPTOBREVN"/>
</dbReference>
<dbReference type="SMART" id="SM01270">
    <property type="entry name" value="Longin"/>
    <property type="match status" value="1"/>
</dbReference>
<evidence type="ECO:0000256" key="9">
    <source>
        <dbReference type="PROSITE-ProRule" id="PRU00290"/>
    </source>
</evidence>
<protein>
    <recommendedName>
        <fullName evidence="7">Synaptobrevin homolog YKT6</fullName>
    </recommendedName>
</protein>
<comment type="similarity">
    <text evidence="1">Belongs to the synaptobrevin family.</text>
</comment>
<evidence type="ECO:0000259" key="12">
    <source>
        <dbReference type="PROSITE" id="PS50892"/>
    </source>
</evidence>
<gene>
    <name evidence="13" type="ORF">A4X09_0g4245</name>
</gene>
<dbReference type="InterPro" id="IPR010908">
    <property type="entry name" value="Longin_dom"/>
</dbReference>
<evidence type="ECO:0000256" key="2">
    <source>
        <dbReference type="ARBA" id="ARBA00022448"/>
    </source>
</evidence>
<dbReference type="FunFam" id="1.20.5.110:FF:000004">
    <property type="entry name" value="Vesicle-associated membrane protein 7"/>
    <property type="match status" value="1"/>
</dbReference>
<dbReference type="EMBL" id="LWDG02000174">
    <property type="protein sequence ID" value="KAE8268099.1"/>
    <property type="molecule type" value="Genomic_DNA"/>
</dbReference>
<dbReference type="GO" id="GO:0012505">
    <property type="term" value="C:endomembrane system"/>
    <property type="evidence" value="ECO:0007669"/>
    <property type="project" value="UniProtKB-SubCell"/>
</dbReference>
<dbReference type="InterPro" id="IPR011012">
    <property type="entry name" value="Longin-like_dom_sf"/>
</dbReference>
<accession>A0A8X7N7I7</accession>
<dbReference type="SUPFAM" id="SSF64356">
    <property type="entry name" value="SNARE-like"/>
    <property type="match status" value="1"/>
</dbReference>
<dbReference type="GO" id="GO:0005737">
    <property type="term" value="C:cytoplasm"/>
    <property type="evidence" value="ECO:0007669"/>
    <property type="project" value="UniProtKB-ARBA"/>
</dbReference>
<keyword evidence="4" id="KW-0653">Protein transport</keyword>
<organism evidence="13 14">
    <name type="scientific">Tilletia walkeri</name>
    <dbReference type="NCBI Taxonomy" id="117179"/>
    <lineage>
        <taxon>Eukaryota</taxon>
        <taxon>Fungi</taxon>
        <taxon>Dikarya</taxon>
        <taxon>Basidiomycota</taxon>
        <taxon>Ustilaginomycotina</taxon>
        <taxon>Exobasidiomycetes</taxon>
        <taxon>Tilletiales</taxon>
        <taxon>Tilletiaceae</taxon>
        <taxon>Tilletia</taxon>
    </lineage>
</organism>
<evidence type="ECO:0000256" key="10">
    <source>
        <dbReference type="SAM" id="Phobius"/>
    </source>
</evidence>
<evidence type="ECO:0000256" key="5">
    <source>
        <dbReference type="ARBA" id="ARBA00022989"/>
    </source>
</evidence>
<dbReference type="GO" id="GO:0016192">
    <property type="term" value="P:vesicle-mediated transport"/>
    <property type="evidence" value="ECO:0007669"/>
    <property type="project" value="InterPro"/>
</dbReference>
<dbReference type="Proteomes" id="UP000078113">
    <property type="component" value="Unassembled WGS sequence"/>
</dbReference>
<evidence type="ECO:0000256" key="7">
    <source>
        <dbReference type="ARBA" id="ARBA00026133"/>
    </source>
</evidence>
<dbReference type="Gene3D" id="1.20.5.110">
    <property type="match status" value="1"/>
</dbReference>
<dbReference type="GO" id="GO:0015031">
    <property type="term" value="P:protein transport"/>
    <property type="evidence" value="ECO:0007669"/>
    <property type="project" value="UniProtKB-KW"/>
</dbReference>
<dbReference type="PANTHER" id="PTHR21136:SF168">
    <property type="entry name" value="VESICLE-ASSOCIATED MEMBRANE PROTEIN 9"/>
    <property type="match status" value="1"/>
</dbReference>
<dbReference type="InterPro" id="IPR051097">
    <property type="entry name" value="Synaptobrevin-like_transport"/>
</dbReference>
<keyword evidence="6 10" id="KW-0472">Membrane</keyword>
<dbReference type="GO" id="GO:0016020">
    <property type="term" value="C:membrane"/>
    <property type="evidence" value="ECO:0007669"/>
    <property type="project" value="InterPro"/>
</dbReference>
<reference evidence="13" key="2">
    <citation type="journal article" date="2019" name="IMA Fungus">
        <title>Genome sequencing and comparison of five Tilletia species to identify candidate genes for the detection of regulated species infecting wheat.</title>
        <authorList>
            <person name="Nguyen H.D.T."/>
            <person name="Sultana T."/>
            <person name="Kesanakurti P."/>
            <person name="Hambleton S."/>
        </authorList>
    </citation>
    <scope>NUCLEOTIDE SEQUENCE</scope>
    <source>
        <strain evidence="13">DAOMC 236422</strain>
    </source>
</reference>
<dbReference type="InterPro" id="IPR042855">
    <property type="entry name" value="V_SNARE_CC"/>
</dbReference>
<sequence length="245" mass="27398">MVTLSVMVAVGGDRICRSPTTTIRLPRRSFPASPLHSSIEMIVLALVAAGTQVLVESHVSEEHARFLTAAETILGRIPEGNSKMTFSFESWLFHYIAENDLVYLALAEAESGRRIPFTFLLELQRHFLEAFPEPPTQGTTPSFQPTLQTLLANFNDPSKDAVSNARSELAETKNIMSQNIEAIMSRGERIDLLMDRTDHLHSESLAFRKRAVGLRRQMWWKNAKVVGLAGFCVVLLLVILFGAFR</sequence>
<feature type="domain" description="V-SNARE coiled-coil homology" evidence="12">
    <location>
        <begin position="161"/>
        <end position="221"/>
    </location>
</feature>
<name>A0A8X7N7I7_9BASI</name>
<feature type="domain" description="Longin" evidence="11">
    <location>
        <begin position="43"/>
        <end position="151"/>
    </location>
</feature>
<keyword evidence="14" id="KW-1185">Reference proteome</keyword>
<keyword evidence="5 10" id="KW-1133">Transmembrane helix</keyword>
<comment type="caution">
    <text evidence="13">The sequence shown here is derived from an EMBL/GenBank/DDBJ whole genome shotgun (WGS) entry which is preliminary data.</text>
</comment>
<dbReference type="InterPro" id="IPR001388">
    <property type="entry name" value="Synaptobrevin-like"/>
</dbReference>
<dbReference type="CDD" id="cd14824">
    <property type="entry name" value="Longin"/>
    <property type="match status" value="1"/>
</dbReference>
<dbReference type="Pfam" id="PF13774">
    <property type="entry name" value="Longin"/>
    <property type="match status" value="1"/>
</dbReference>